<dbReference type="Pfam" id="PF00078">
    <property type="entry name" value="RVT_1"/>
    <property type="match status" value="1"/>
</dbReference>
<comment type="caution">
    <text evidence="3">The sequence shown here is derived from an EMBL/GenBank/DDBJ whole genome shotgun (WGS) entry which is preliminary data.</text>
</comment>
<protein>
    <submittedName>
        <fullName evidence="3">Mitochondrial enolase superfamily member 1</fullName>
    </submittedName>
</protein>
<feature type="region of interest" description="Disordered" evidence="1">
    <location>
        <begin position="28"/>
        <end position="55"/>
    </location>
</feature>
<dbReference type="SUPFAM" id="SSF56672">
    <property type="entry name" value="DNA/RNA polymerases"/>
    <property type="match status" value="1"/>
</dbReference>
<gene>
    <name evidence="3" type="ORF">GRJ2_003462300</name>
</gene>
<organism evidence="3 4">
    <name type="scientific">Grus japonensis</name>
    <name type="common">Japanese crane</name>
    <name type="synonym">Red-crowned crane</name>
    <dbReference type="NCBI Taxonomy" id="30415"/>
    <lineage>
        <taxon>Eukaryota</taxon>
        <taxon>Metazoa</taxon>
        <taxon>Chordata</taxon>
        <taxon>Craniata</taxon>
        <taxon>Vertebrata</taxon>
        <taxon>Euteleostomi</taxon>
        <taxon>Archelosauria</taxon>
        <taxon>Archosauria</taxon>
        <taxon>Dinosauria</taxon>
        <taxon>Saurischia</taxon>
        <taxon>Theropoda</taxon>
        <taxon>Coelurosauria</taxon>
        <taxon>Aves</taxon>
        <taxon>Neognathae</taxon>
        <taxon>Neoaves</taxon>
        <taxon>Gruiformes</taxon>
        <taxon>Gruidae</taxon>
        <taxon>Grus</taxon>
    </lineage>
</organism>
<dbReference type="Proteomes" id="UP001623348">
    <property type="component" value="Unassembled WGS sequence"/>
</dbReference>
<evidence type="ECO:0000313" key="4">
    <source>
        <dbReference type="Proteomes" id="UP001623348"/>
    </source>
</evidence>
<proteinExistence type="predicted"/>
<dbReference type="EMBL" id="BAAFJT010000322">
    <property type="protein sequence ID" value="GAB0209966.1"/>
    <property type="molecule type" value="Genomic_DNA"/>
</dbReference>
<dbReference type="CDD" id="cd01650">
    <property type="entry name" value="RT_nLTR_like"/>
    <property type="match status" value="1"/>
</dbReference>
<dbReference type="AlphaFoldDB" id="A0ABC9YJ63"/>
<evidence type="ECO:0000259" key="2">
    <source>
        <dbReference type="PROSITE" id="PS50878"/>
    </source>
</evidence>
<dbReference type="InterPro" id="IPR000477">
    <property type="entry name" value="RT_dom"/>
</dbReference>
<dbReference type="InterPro" id="IPR043502">
    <property type="entry name" value="DNA/RNA_pol_sf"/>
</dbReference>
<feature type="domain" description="Reverse transcriptase" evidence="2">
    <location>
        <begin position="192"/>
        <end position="447"/>
    </location>
</feature>
<name>A0ABC9YJ63_GRUJA</name>
<sequence length="533" mass="59885">MPIAANSQPCAVQPDSRLFPSACLRNHDRESAKSGEDGVAYRSDPLRQVGEAARDQDRKAKALTELNLARDVKDNKKSFYAYVSDKRKMRENVGPLQNETDDLVTQDMEKAEVLNAFFASVFTGKSLSHTAQVTEGRDWENAEPPTVGEDQVREYLRNLKVHKSVGPDEMHPRVLREVADEVARPLSIIFEKSWQSGEVPTDWKRGNITPIFKKGKKEDPGNYGPVSLTSVPGKIMEQTLLETLLRHMENKEVIGDSQHGFTKGKSCLTNLVAFYDGVTALVDKGRATDIIYLALCKAFDTVPHDILVSKLERHGFDGWTTQWIRNWLDGHTQRLVVNGSMSKWRTVMSGVPQGSVLGPALFNIFVDDMDSGIECTLSKFADDTKLCGGVYMLEGRDATQRDLDRLERWACANRMKFNKAKCKVLRVSRRNPKHSYRLGKEWIGSSPEEKDLGGVLIDEKLNMSQQCALAAQKGSCVLGCIKRSGTSRSREVILPLYSALVRPHLEYCVQLWGPQYKRETWSCWSESRGGPRS</sequence>
<evidence type="ECO:0000256" key="1">
    <source>
        <dbReference type="SAM" id="MobiDB-lite"/>
    </source>
</evidence>
<dbReference type="PANTHER" id="PTHR33332">
    <property type="entry name" value="REVERSE TRANSCRIPTASE DOMAIN-CONTAINING PROTEIN"/>
    <property type="match status" value="1"/>
</dbReference>
<reference evidence="3 4" key="1">
    <citation type="submission" date="2024-06" db="EMBL/GenBank/DDBJ databases">
        <title>The draft genome of Grus japonensis, version 3.</title>
        <authorList>
            <person name="Nabeshima K."/>
            <person name="Suzuki S."/>
            <person name="Onuma M."/>
        </authorList>
    </citation>
    <scope>NUCLEOTIDE SEQUENCE [LARGE SCALE GENOMIC DNA]</scope>
    <source>
        <strain evidence="3 4">451A</strain>
    </source>
</reference>
<evidence type="ECO:0000313" key="3">
    <source>
        <dbReference type="EMBL" id="GAB0209966.1"/>
    </source>
</evidence>
<accession>A0ABC9YJ63</accession>
<keyword evidence="4" id="KW-1185">Reference proteome</keyword>
<dbReference type="PROSITE" id="PS50878">
    <property type="entry name" value="RT_POL"/>
    <property type="match status" value="1"/>
</dbReference>